<dbReference type="Pfam" id="PF10604">
    <property type="entry name" value="Polyketide_cyc2"/>
    <property type="match status" value="1"/>
</dbReference>
<name>A0AAE5A520_9NOCA</name>
<dbReference type="InterPro" id="IPR019587">
    <property type="entry name" value="Polyketide_cyclase/dehydratase"/>
</dbReference>
<dbReference type="SUPFAM" id="SSF55961">
    <property type="entry name" value="Bet v1-like"/>
    <property type="match status" value="1"/>
</dbReference>
<dbReference type="Gene3D" id="3.30.530.20">
    <property type="match status" value="1"/>
</dbReference>
<proteinExistence type="predicted"/>
<dbReference type="Proteomes" id="UP001185863">
    <property type="component" value="Unassembled WGS sequence"/>
</dbReference>
<dbReference type="AlphaFoldDB" id="A0AAE5A520"/>
<evidence type="ECO:0000313" key="1">
    <source>
        <dbReference type="EMBL" id="MDV7263513.1"/>
    </source>
</evidence>
<gene>
    <name evidence="1" type="ORF">R4315_02920</name>
</gene>
<organism evidence="1 2">
    <name type="scientific">Rhodococcus oxybenzonivorans</name>
    <dbReference type="NCBI Taxonomy" id="1990687"/>
    <lineage>
        <taxon>Bacteria</taxon>
        <taxon>Bacillati</taxon>
        <taxon>Actinomycetota</taxon>
        <taxon>Actinomycetes</taxon>
        <taxon>Mycobacteriales</taxon>
        <taxon>Nocardiaceae</taxon>
        <taxon>Rhodococcus</taxon>
    </lineage>
</organism>
<dbReference type="InterPro" id="IPR023393">
    <property type="entry name" value="START-like_dom_sf"/>
</dbReference>
<evidence type="ECO:0000313" key="2">
    <source>
        <dbReference type="Proteomes" id="UP001185863"/>
    </source>
</evidence>
<reference evidence="1" key="1">
    <citation type="submission" date="2023-10" db="EMBL/GenBank/DDBJ databases">
        <title>Development of a sustainable strategy for remediation of hydrocarbon-contaminated territories based on the waste exchange concept.</title>
        <authorList>
            <person name="Krivoruchko A."/>
        </authorList>
    </citation>
    <scope>NUCLEOTIDE SEQUENCE</scope>
    <source>
        <strain evidence="1">IEGM 68</strain>
    </source>
</reference>
<dbReference type="EMBL" id="JAWLUP010000003">
    <property type="protein sequence ID" value="MDV7263513.1"/>
    <property type="molecule type" value="Genomic_DNA"/>
</dbReference>
<comment type="caution">
    <text evidence="1">The sequence shown here is derived from an EMBL/GenBank/DDBJ whole genome shotgun (WGS) entry which is preliminary data.</text>
</comment>
<dbReference type="RefSeq" id="WP_317746250.1">
    <property type="nucleotide sequence ID" value="NZ_JAWLUP010000003.1"/>
</dbReference>
<protein>
    <submittedName>
        <fullName evidence="1">SRPBCC family protein</fullName>
    </submittedName>
</protein>
<accession>A0AAE5A520</accession>
<sequence>MAPPITMERQLPASPAHVWATVSDPTTYEHWHALHSAWVEAPQGAIEVGTRMVEKVKIANITDTIDFRVETYCPPSDLVLSGSGSTGSKVSLRLSCAPNGEGSTITIALDVSSPLLFGPIGKAIQKTFKKQLTATLDGMAKYLDD</sequence>